<evidence type="ECO:0000313" key="2">
    <source>
        <dbReference type="EMBL" id="CAD8399178.1"/>
    </source>
</evidence>
<sequence>MLSTAVNVFRRGGRHLLRSLCTVAEKGTEPDVKSIWEDLYGLKPSRSPFRRLRSVRAPEKLLAKALKVAESGEIPKRKRKNKTYKDVHRLNEKHKILTLRSMLVEPLDRDLKQFPKELSLHEFEKTVVQLCMNVENLRKYECYDDLLERASELQRRLHNRAKLQQEAVLNASSRLDMTRIRQETFVSMKNLYSKSMTLLLDLQSISRTLRNLQVFPT</sequence>
<dbReference type="EMBL" id="HBEK01016770">
    <property type="protein sequence ID" value="CAD8399186.1"/>
    <property type="molecule type" value="Transcribed_RNA"/>
</dbReference>
<feature type="domain" description="NOG1 N-terminal helical" evidence="1">
    <location>
        <begin position="49"/>
        <end position="214"/>
    </location>
</feature>
<organism evidence="3">
    <name type="scientific">Rhodosorus marinus</name>
    <dbReference type="NCBI Taxonomy" id="101924"/>
    <lineage>
        <taxon>Eukaryota</taxon>
        <taxon>Rhodophyta</taxon>
        <taxon>Stylonematophyceae</taxon>
        <taxon>Stylonematales</taxon>
        <taxon>Stylonemataceae</taxon>
        <taxon>Rhodosorus</taxon>
    </lineage>
</organism>
<evidence type="ECO:0000313" key="3">
    <source>
        <dbReference type="EMBL" id="CAD8399186.1"/>
    </source>
</evidence>
<reference evidence="3" key="1">
    <citation type="submission" date="2021-01" db="EMBL/GenBank/DDBJ databases">
        <authorList>
            <person name="Corre E."/>
            <person name="Pelletier E."/>
            <person name="Niang G."/>
            <person name="Scheremetjew M."/>
            <person name="Finn R."/>
            <person name="Kale V."/>
            <person name="Holt S."/>
            <person name="Cochrane G."/>
            <person name="Meng A."/>
            <person name="Brown T."/>
            <person name="Cohen L."/>
        </authorList>
    </citation>
    <scope>NUCLEOTIDE SEQUENCE</scope>
    <source>
        <strain evidence="3">UTEX LB 2760</strain>
    </source>
</reference>
<accession>A0A6T6MXP3</accession>
<protein>
    <recommendedName>
        <fullName evidence="1">NOG1 N-terminal helical domain-containing protein</fullName>
    </recommendedName>
</protein>
<dbReference type="AlphaFoldDB" id="A0A6T6MXP3"/>
<dbReference type="EMBL" id="HBEK01016759">
    <property type="protein sequence ID" value="CAD8399178.1"/>
    <property type="molecule type" value="Transcribed_RNA"/>
</dbReference>
<proteinExistence type="predicted"/>
<name>A0A6T6MXP3_9RHOD</name>
<dbReference type="Gene3D" id="1.20.120.1190">
    <property type="match status" value="1"/>
</dbReference>
<dbReference type="InterPro" id="IPR041623">
    <property type="entry name" value="NOG1_N"/>
</dbReference>
<dbReference type="Pfam" id="PF17835">
    <property type="entry name" value="NOG1_N"/>
    <property type="match status" value="1"/>
</dbReference>
<gene>
    <name evidence="2" type="ORF">RMAR0315_LOCUS9170</name>
    <name evidence="3" type="ORF">RMAR0315_LOCUS9178</name>
</gene>
<evidence type="ECO:0000259" key="1">
    <source>
        <dbReference type="Pfam" id="PF17835"/>
    </source>
</evidence>